<dbReference type="Pfam" id="PF00035">
    <property type="entry name" value="dsrm"/>
    <property type="match status" value="3"/>
</dbReference>
<organism evidence="5">
    <name type="scientific">Oikopleura dioica</name>
    <name type="common">Tunicate</name>
    <dbReference type="NCBI Taxonomy" id="34765"/>
    <lineage>
        <taxon>Eukaryota</taxon>
        <taxon>Metazoa</taxon>
        <taxon>Chordata</taxon>
        <taxon>Tunicata</taxon>
        <taxon>Appendicularia</taxon>
        <taxon>Copelata</taxon>
        <taxon>Oikopleuridae</taxon>
        <taxon>Oikopleura</taxon>
    </lineage>
</organism>
<dbReference type="CDD" id="cd18186">
    <property type="entry name" value="BTB_POZ_ZBTB_KLHL-like"/>
    <property type="match status" value="1"/>
</dbReference>
<dbReference type="SUPFAM" id="SSF54695">
    <property type="entry name" value="POZ domain"/>
    <property type="match status" value="1"/>
</dbReference>
<evidence type="ECO:0000259" key="3">
    <source>
        <dbReference type="PROSITE" id="PS50097"/>
    </source>
</evidence>
<dbReference type="SUPFAM" id="SSF54768">
    <property type="entry name" value="dsRNA-binding domain-like"/>
    <property type="match status" value="3"/>
</dbReference>
<dbReference type="InterPro" id="IPR051247">
    <property type="entry name" value="RLC_Component"/>
</dbReference>
<feature type="domain" description="DRBM" evidence="4">
    <location>
        <begin position="409"/>
        <end position="480"/>
    </location>
</feature>
<keyword evidence="6" id="KW-1185">Reference proteome</keyword>
<dbReference type="GO" id="GO:0005737">
    <property type="term" value="C:cytoplasm"/>
    <property type="evidence" value="ECO:0007669"/>
    <property type="project" value="TreeGrafter"/>
</dbReference>
<dbReference type="OrthoDB" id="5961559at2759"/>
<evidence type="ECO:0008006" key="7">
    <source>
        <dbReference type="Google" id="ProtNLM"/>
    </source>
</evidence>
<dbReference type="GO" id="GO:0070578">
    <property type="term" value="C:RISC-loading complex"/>
    <property type="evidence" value="ECO:0007669"/>
    <property type="project" value="TreeGrafter"/>
</dbReference>
<dbReference type="GO" id="GO:0005634">
    <property type="term" value="C:nucleus"/>
    <property type="evidence" value="ECO:0007669"/>
    <property type="project" value="TreeGrafter"/>
</dbReference>
<dbReference type="InterPro" id="IPR011333">
    <property type="entry name" value="SKP1/BTB/POZ_sf"/>
</dbReference>
<dbReference type="PROSITE" id="PS50097">
    <property type="entry name" value="BTB"/>
    <property type="match status" value="1"/>
</dbReference>
<dbReference type="PANTHER" id="PTHR46205">
    <property type="entry name" value="LOQUACIOUS, ISOFORM B"/>
    <property type="match status" value="1"/>
</dbReference>
<dbReference type="InterPro" id="IPR000210">
    <property type="entry name" value="BTB/POZ_dom"/>
</dbReference>
<dbReference type="GO" id="GO:0016442">
    <property type="term" value="C:RISC complex"/>
    <property type="evidence" value="ECO:0007669"/>
    <property type="project" value="TreeGrafter"/>
</dbReference>
<dbReference type="CDD" id="cd00048">
    <property type="entry name" value="DSRM_SF"/>
    <property type="match status" value="3"/>
</dbReference>
<dbReference type="Pfam" id="PF00651">
    <property type="entry name" value="BTB"/>
    <property type="match status" value="1"/>
</dbReference>
<dbReference type="Proteomes" id="UP000001307">
    <property type="component" value="Unassembled WGS sequence"/>
</dbReference>
<dbReference type="SMART" id="SM00225">
    <property type="entry name" value="BTB"/>
    <property type="match status" value="1"/>
</dbReference>
<dbReference type="InParanoid" id="E4XH78"/>
<dbReference type="SMART" id="SM00358">
    <property type="entry name" value="DSRM"/>
    <property type="match status" value="3"/>
</dbReference>
<dbReference type="InterPro" id="IPR014720">
    <property type="entry name" value="dsRBD_dom"/>
</dbReference>
<dbReference type="AlphaFoldDB" id="E4XH78"/>
<dbReference type="Gene3D" id="3.30.160.20">
    <property type="match status" value="3"/>
</dbReference>
<evidence type="ECO:0000256" key="2">
    <source>
        <dbReference type="PROSITE-ProRule" id="PRU00266"/>
    </source>
</evidence>
<sequence length="500" mass="56709">MADRIYSLANYKNDLLEILNKQRCPNSQDEFKHSTCDIYLRHYNSIDEAVYLAHSAVITSSSEFLKERFLTTKLRANDGRLILELPEELDRKCIDRVLDFMYTGKIAVPKMISQLMHVIDFLKIHSLRAIVADRSSSSQNEEKICYAPSTIDVSEFVTNYSHELMKKEQEKIQNLLNSKKPVKIPKRSSLIENGFKEWTSLLQEQETNEIKKDDEVMVPLPPGKTAISVLQEMMQKRGASVPIYKTKGGAGPPFTIVCQIDDMSTEATGNSKKEAKHRAASSMLKNLHENVNRAPGAPTQIKALDSSKNHSHDVSEVEPKDCLNPVGLLQELMQKNGLQTPEYKSGGEACPPFSWHVRLPHTGQSCTASGNKKAEAKGNAARRMIAQLKEHGIHQPASQPDKNHEVNRHPVSELQEYLQQRHISAPAYFFIPHDGGYEHLKEFTCKCTIDELNLQVKERRKNQKIARKAAATQMLKDLLKIKIIDLFSQCRADLKWDNHC</sequence>
<gene>
    <name evidence="5" type="ORF">GSOID_T00010848001</name>
</gene>
<feature type="domain" description="DRBM" evidence="4">
    <location>
        <begin position="225"/>
        <end position="289"/>
    </location>
</feature>
<dbReference type="GO" id="GO:0035197">
    <property type="term" value="F:siRNA binding"/>
    <property type="evidence" value="ECO:0007669"/>
    <property type="project" value="TreeGrafter"/>
</dbReference>
<name>E4XH78_OIKDI</name>
<evidence type="ECO:0000313" key="6">
    <source>
        <dbReference type="Proteomes" id="UP000001307"/>
    </source>
</evidence>
<proteinExistence type="predicted"/>
<dbReference type="GO" id="GO:0070920">
    <property type="term" value="P:regulation of regulatory ncRNA processing"/>
    <property type="evidence" value="ECO:0007669"/>
    <property type="project" value="TreeGrafter"/>
</dbReference>
<reference evidence="5" key="1">
    <citation type="journal article" date="2010" name="Science">
        <title>Plasticity of animal genome architecture unmasked by rapid evolution of a pelagic tunicate.</title>
        <authorList>
            <person name="Denoeud F."/>
            <person name="Henriet S."/>
            <person name="Mungpakdee S."/>
            <person name="Aury J.M."/>
            <person name="Da Silva C."/>
            <person name="Brinkmann H."/>
            <person name="Mikhaleva J."/>
            <person name="Olsen L.C."/>
            <person name="Jubin C."/>
            <person name="Canestro C."/>
            <person name="Bouquet J.M."/>
            <person name="Danks G."/>
            <person name="Poulain J."/>
            <person name="Campsteijn C."/>
            <person name="Adamski M."/>
            <person name="Cross I."/>
            <person name="Yadetie F."/>
            <person name="Muffato M."/>
            <person name="Louis A."/>
            <person name="Butcher S."/>
            <person name="Tsagkogeorga G."/>
            <person name="Konrad A."/>
            <person name="Singh S."/>
            <person name="Jensen M.F."/>
            <person name="Cong E.H."/>
            <person name="Eikeseth-Otteraa H."/>
            <person name="Noel B."/>
            <person name="Anthouard V."/>
            <person name="Porcel B.M."/>
            <person name="Kachouri-Lafond R."/>
            <person name="Nishino A."/>
            <person name="Ugolini M."/>
            <person name="Chourrout P."/>
            <person name="Nishida H."/>
            <person name="Aasland R."/>
            <person name="Huzurbazar S."/>
            <person name="Westhof E."/>
            <person name="Delsuc F."/>
            <person name="Lehrach H."/>
            <person name="Reinhardt R."/>
            <person name="Weissenbach J."/>
            <person name="Roy S.W."/>
            <person name="Artiguenave F."/>
            <person name="Postlethwait J.H."/>
            <person name="Manak J.R."/>
            <person name="Thompson E.M."/>
            <person name="Jaillon O."/>
            <person name="Du Pasquier L."/>
            <person name="Boudinot P."/>
            <person name="Liberles D.A."/>
            <person name="Volff J.N."/>
            <person name="Philippe H."/>
            <person name="Lenhard B."/>
            <person name="Roest Crollius H."/>
            <person name="Wincker P."/>
            <person name="Chourrout D."/>
        </authorList>
    </citation>
    <scope>NUCLEOTIDE SEQUENCE [LARGE SCALE GENOMIC DNA]</scope>
</reference>
<dbReference type="Gene3D" id="3.30.710.10">
    <property type="entry name" value="Potassium Channel Kv1.1, Chain A"/>
    <property type="match status" value="1"/>
</dbReference>
<keyword evidence="1 2" id="KW-0694">RNA-binding</keyword>
<dbReference type="GO" id="GO:0003725">
    <property type="term" value="F:double-stranded RNA binding"/>
    <property type="evidence" value="ECO:0007669"/>
    <property type="project" value="TreeGrafter"/>
</dbReference>
<feature type="domain" description="BTB" evidence="3">
    <location>
        <begin position="36"/>
        <end position="110"/>
    </location>
</feature>
<dbReference type="EMBL" id="FN653050">
    <property type="protein sequence ID" value="CBY10026.1"/>
    <property type="molecule type" value="Genomic_DNA"/>
</dbReference>
<evidence type="ECO:0000313" key="5">
    <source>
        <dbReference type="EMBL" id="CBY10026.1"/>
    </source>
</evidence>
<feature type="domain" description="DRBM" evidence="4">
    <location>
        <begin position="324"/>
        <end position="390"/>
    </location>
</feature>
<protein>
    <recommendedName>
        <fullName evidence="7">BTB domain-containing protein</fullName>
    </recommendedName>
</protein>
<evidence type="ECO:0000259" key="4">
    <source>
        <dbReference type="PROSITE" id="PS50137"/>
    </source>
</evidence>
<accession>E4XH78</accession>
<dbReference type="PANTHER" id="PTHR46205:SF3">
    <property type="entry name" value="LOQUACIOUS, ISOFORM B"/>
    <property type="match status" value="1"/>
</dbReference>
<dbReference type="PROSITE" id="PS50137">
    <property type="entry name" value="DS_RBD"/>
    <property type="match status" value="3"/>
</dbReference>
<dbReference type="GO" id="GO:0030422">
    <property type="term" value="P:siRNA processing"/>
    <property type="evidence" value="ECO:0007669"/>
    <property type="project" value="TreeGrafter"/>
</dbReference>
<evidence type="ECO:0000256" key="1">
    <source>
        <dbReference type="ARBA" id="ARBA00022884"/>
    </source>
</evidence>